<feature type="chain" id="PRO_5047492568" evidence="2">
    <location>
        <begin position="25"/>
        <end position="66"/>
    </location>
</feature>
<evidence type="ECO:0000256" key="1">
    <source>
        <dbReference type="SAM" id="MobiDB-lite"/>
    </source>
</evidence>
<feature type="signal peptide" evidence="2">
    <location>
        <begin position="1"/>
        <end position="24"/>
    </location>
</feature>
<keyword evidence="2" id="KW-0732">Signal</keyword>
<dbReference type="Proteomes" id="UP001529369">
    <property type="component" value="Unassembled WGS sequence"/>
</dbReference>
<evidence type="ECO:0000256" key="2">
    <source>
        <dbReference type="SAM" id="SignalP"/>
    </source>
</evidence>
<reference evidence="4" key="1">
    <citation type="journal article" date="2019" name="Int. J. Syst. Evol. Microbiol.">
        <title>The Global Catalogue of Microorganisms (GCM) 10K type strain sequencing project: providing services to taxonomists for standard genome sequencing and annotation.</title>
        <authorList>
            <consortium name="The Broad Institute Genomics Platform"/>
            <consortium name="The Broad Institute Genome Sequencing Center for Infectious Disease"/>
            <person name="Wu L."/>
            <person name="Ma J."/>
        </authorList>
    </citation>
    <scope>NUCLEOTIDE SEQUENCE [LARGE SCALE GENOMIC DNA]</scope>
    <source>
        <strain evidence="4">CECT 7131</strain>
    </source>
</reference>
<feature type="region of interest" description="Disordered" evidence="1">
    <location>
        <begin position="20"/>
        <end position="66"/>
    </location>
</feature>
<dbReference type="PROSITE" id="PS51257">
    <property type="entry name" value="PROKAR_LIPOPROTEIN"/>
    <property type="match status" value="1"/>
</dbReference>
<proteinExistence type="predicted"/>
<organism evidence="3 4">
    <name type="scientific">Paeniroseomonas aquatica</name>
    <dbReference type="NCBI Taxonomy" id="373043"/>
    <lineage>
        <taxon>Bacteria</taxon>
        <taxon>Pseudomonadati</taxon>
        <taxon>Pseudomonadota</taxon>
        <taxon>Alphaproteobacteria</taxon>
        <taxon>Acetobacterales</taxon>
        <taxon>Acetobacteraceae</taxon>
        <taxon>Paeniroseomonas</taxon>
    </lineage>
</organism>
<accession>A0ABT8A4P1</accession>
<dbReference type="EMBL" id="JAUFPN010000109">
    <property type="protein sequence ID" value="MDN3564757.1"/>
    <property type="molecule type" value="Genomic_DNA"/>
</dbReference>
<evidence type="ECO:0000313" key="4">
    <source>
        <dbReference type="Proteomes" id="UP001529369"/>
    </source>
</evidence>
<comment type="caution">
    <text evidence="3">The sequence shown here is derived from an EMBL/GenBank/DDBJ whole genome shotgun (WGS) entry which is preliminary data.</text>
</comment>
<sequence length="66" mass="6766">MSRPAVLLAALLLAGCSGPPSSIALPGGPSRGTMTHEEAMGARSGLTRLDRLPLDAAPPRGSMRRD</sequence>
<dbReference type="RefSeq" id="WP_290316564.1">
    <property type="nucleotide sequence ID" value="NZ_JAUFPN010000109.1"/>
</dbReference>
<protein>
    <submittedName>
        <fullName evidence="3">Uncharacterized protein</fullName>
    </submittedName>
</protein>
<gene>
    <name evidence="3" type="ORF">QWZ14_10305</name>
</gene>
<keyword evidence="4" id="KW-1185">Reference proteome</keyword>
<name>A0ABT8A4P1_9PROT</name>
<evidence type="ECO:0000313" key="3">
    <source>
        <dbReference type="EMBL" id="MDN3564757.1"/>
    </source>
</evidence>